<keyword evidence="2 3" id="KW-0694">RNA-binding</keyword>
<dbReference type="HOGENOM" id="CLU_029158_0_0_1"/>
<reference evidence="7" key="3">
    <citation type="submission" date="2015-04" db="UniProtKB">
        <authorList>
            <consortium name="EnsemblPlants"/>
        </authorList>
    </citation>
    <scope>IDENTIFICATION</scope>
    <source>
        <strain evidence="7">cv. Jemalong A17</strain>
    </source>
</reference>
<dbReference type="EnsemblPlants" id="AES71599">
    <property type="protein sequence ID" value="AES71599"/>
    <property type="gene ID" value="MTR_3g079720"/>
</dbReference>
<evidence type="ECO:0000259" key="5">
    <source>
        <dbReference type="PROSITE" id="PS50137"/>
    </source>
</evidence>
<dbReference type="EMBL" id="CM001219">
    <property type="protein sequence ID" value="AES71599.2"/>
    <property type="molecule type" value="Genomic_DNA"/>
</dbReference>
<dbReference type="PaxDb" id="3880-AES62502"/>
<accession>G7J6L7</accession>
<name>G7J6L7_MEDTR</name>
<sequence length="390" mass="43475">MYKSRLQEFCHRRKWSLPEYSSIYVDGPPHNPSFKGSVFVNGLTFTSSDIFHSSKEAHNQAAMKALLNFSYPSSSSSMPTNEYGSKEKVGAAKPQKCPVPSQFPDILSDTDRLNKLQHQNYASKNNLDSPVFTIEAEGPPRDIRYNATVVVDGKSFKSPTSFDTRKEAEQAALQIVDMFQARSALNETCASKSLLQELTQRRYCSIPTYKSTRTGPPHMPTFFSTVEVEGVEFHGKASSSKKEAEYDAAKIAYKALKDGGLHMYAAFSSSIKKNQAEQSTDESDIVRSKQKLILEDELLDKEILPTDIKVNNGMHSEFFPVPANKKMKMSNRGSSSSSPKKYPFSRIDDTSPGQSSGSTSAESGPSPLTKSQRIKKPPSWLEDYMKSYEE</sequence>
<dbReference type="SMART" id="SM00358">
    <property type="entry name" value="DSRM"/>
    <property type="match status" value="3"/>
</dbReference>
<protein>
    <submittedName>
        <fullName evidence="6">Double-stranded RNA-binding motif protein</fullName>
    </submittedName>
</protein>
<evidence type="ECO:0000256" key="3">
    <source>
        <dbReference type="PROSITE-ProRule" id="PRU00266"/>
    </source>
</evidence>
<feature type="region of interest" description="Disordered" evidence="4">
    <location>
        <begin position="321"/>
        <end position="390"/>
    </location>
</feature>
<dbReference type="PANTHER" id="PTHR46031">
    <property type="match status" value="1"/>
</dbReference>
<feature type="domain" description="DRBM" evidence="5">
    <location>
        <begin position="1"/>
        <end position="71"/>
    </location>
</feature>
<dbReference type="PANTHER" id="PTHR46031:SF31">
    <property type="entry name" value="DOUBLE-STRANDED RNA-BINDING PROTEIN 1-LIKE"/>
    <property type="match status" value="1"/>
</dbReference>
<dbReference type="SUPFAM" id="SSF54768">
    <property type="entry name" value="dsRNA-binding domain-like"/>
    <property type="match status" value="3"/>
</dbReference>
<dbReference type="OrthoDB" id="5274873at2759"/>
<reference evidence="6 8" key="1">
    <citation type="journal article" date="2011" name="Nature">
        <title>The Medicago genome provides insight into the evolution of rhizobial symbioses.</title>
        <authorList>
            <person name="Young N.D."/>
            <person name="Debelle F."/>
            <person name="Oldroyd G.E."/>
            <person name="Geurts R."/>
            <person name="Cannon S.B."/>
            <person name="Udvardi M.K."/>
            <person name="Benedito V.A."/>
            <person name="Mayer K.F."/>
            <person name="Gouzy J."/>
            <person name="Schoof H."/>
            <person name="Van de Peer Y."/>
            <person name="Proost S."/>
            <person name="Cook D.R."/>
            <person name="Meyers B.C."/>
            <person name="Spannagl M."/>
            <person name="Cheung F."/>
            <person name="De Mita S."/>
            <person name="Krishnakumar V."/>
            <person name="Gundlach H."/>
            <person name="Zhou S."/>
            <person name="Mudge J."/>
            <person name="Bharti A.K."/>
            <person name="Murray J.D."/>
            <person name="Naoumkina M.A."/>
            <person name="Rosen B."/>
            <person name="Silverstein K.A."/>
            <person name="Tang H."/>
            <person name="Rombauts S."/>
            <person name="Zhao P.X."/>
            <person name="Zhou P."/>
            <person name="Barbe V."/>
            <person name="Bardou P."/>
            <person name="Bechner M."/>
            <person name="Bellec A."/>
            <person name="Berger A."/>
            <person name="Berges H."/>
            <person name="Bidwell S."/>
            <person name="Bisseling T."/>
            <person name="Choisne N."/>
            <person name="Couloux A."/>
            <person name="Denny R."/>
            <person name="Deshpande S."/>
            <person name="Dai X."/>
            <person name="Doyle J.J."/>
            <person name="Dudez A.M."/>
            <person name="Farmer A.D."/>
            <person name="Fouteau S."/>
            <person name="Franken C."/>
            <person name="Gibelin C."/>
            <person name="Gish J."/>
            <person name="Goldstein S."/>
            <person name="Gonzalez A.J."/>
            <person name="Green P.J."/>
            <person name="Hallab A."/>
            <person name="Hartog M."/>
            <person name="Hua A."/>
            <person name="Humphray S.J."/>
            <person name="Jeong D.H."/>
            <person name="Jing Y."/>
            <person name="Jocker A."/>
            <person name="Kenton S.M."/>
            <person name="Kim D.J."/>
            <person name="Klee K."/>
            <person name="Lai H."/>
            <person name="Lang C."/>
            <person name="Lin S."/>
            <person name="Macmil S.L."/>
            <person name="Magdelenat G."/>
            <person name="Matthews L."/>
            <person name="McCorrison J."/>
            <person name="Monaghan E.L."/>
            <person name="Mun J.H."/>
            <person name="Najar F.Z."/>
            <person name="Nicholson C."/>
            <person name="Noirot C."/>
            <person name="O'Bleness M."/>
            <person name="Paule C.R."/>
            <person name="Poulain J."/>
            <person name="Prion F."/>
            <person name="Qin B."/>
            <person name="Qu C."/>
            <person name="Retzel E.F."/>
            <person name="Riddle C."/>
            <person name="Sallet E."/>
            <person name="Samain S."/>
            <person name="Samson N."/>
            <person name="Sanders I."/>
            <person name="Saurat O."/>
            <person name="Scarpelli C."/>
            <person name="Schiex T."/>
            <person name="Segurens B."/>
            <person name="Severin A.J."/>
            <person name="Sherrier D.J."/>
            <person name="Shi R."/>
            <person name="Sims S."/>
            <person name="Singer S.R."/>
            <person name="Sinharoy S."/>
            <person name="Sterck L."/>
            <person name="Viollet A."/>
            <person name="Wang B.B."/>
            <person name="Wang K."/>
            <person name="Wang M."/>
            <person name="Wang X."/>
            <person name="Warfsmann J."/>
            <person name="Weissenbach J."/>
            <person name="White D.D."/>
            <person name="White J.D."/>
            <person name="Wiley G.B."/>
            <person name="Wincker P."/>
            <person name="Xing Y."/>
            <person name="Yang L."/>
            <person name="Yao Z."/>
            <person name="Ying F."/>
            <person name="Zhai J."/>
            <person name="Zhou L."/>
            <person name="Zuber A."/>
            <person name="Denarie J."/>
            <person name="Dixon R.A."/>
            <person name="May G.D."/>
            <person name="Schwartz D.C."/>
            <person name="Rogers J."/>
            <person name="Quetier F."/>
            <person name="Town C.D."/>
            <person name="Roe B.A."/>
        </authorList>
    </citation>
    <scope>NUCLEOTIDE SEQUENCE [LARGE SCALE GENOMIC DNA]</scope>
    <source>
        <strain evidence="6">A17</strain>
        <strain evidence="7 8">cv. Jemalong A17</strain>
    </source>
</reference>
<evidence type="ECO:0000256" key="2">
    <source>
        <dbReference type="ARBA" id="ARBA00022884"/>
    </source>
</evidence>
<reference evidence="6 8" key="2">
    <citation type="journal article" date="2014" name="BMC Genomics">
        <title>An improved genome release (version Mt4.0) for the model legume Medicago truncatula.</title>
        <authorList>
            <person name="Tang H."/>
            <person name="Krishnakumar V."/>
            <person name="Bidwell S."/>
            <person name="Rosen B."/>
            <person name="Chan A."/>
            <person name="Zhou S."/>
            <person name="Gentzbittel L."/>
            <person name="Childs K.L."/>
            <person name="Yandell M."/>
            <person name="Gundlach H."/>
            <person name="Mayer K.F."/>
            <person name="Schwartz D.C."/>
            <person name="Town C.D."/>
        </authorList>
    </citation>
    <scope>GENOME REANNOTATION</scope>
    <source>
        <strain evidence="7 8">cv. Jemalong A17</strain>
    </source>
</reference>
<dbReference type="GO" id="GO:0003723">
    <property type="term" value="F:RNA binding"/>
    <property type="evidence" value="ECO:0007669"/>
    <property type="project" value="UniProtKB-UniRule"/>
</dbReference>
<evidence type="ECO:0000313" key="7">
    <source>
        <dbReference type="EnsemblPlants" id="AES71599"/>
    </source>
</evidence>
<feature type="domain" description="DRBM" evidence="5">
    <location>
        <begin position="190"/>
        <end position="258"/>
    </location>
</feature>
<keyword evidence="1" id="KW-0677">Repeat</keyword>
<dbReference type="Proteomes" id="UP000002051">
    <property type="component" value="Chromosome 3"/>
</dbReference>
<dbReference type="Gene3D" id="3.30.160.20">
    <property type="match status" value="3"/>
</dbReference>
<evidence type="ECO:0000313" key="6">
    <source>
        <dbReference type="EMBL" id="AES71599.2"/>
    </source>
</evidence>
<evidence type="ECO:0000256" key="1">
    <source>
        <dbReference type="ARBA" id="ARBA00022737"/>
    </source>
</evidence>
<dbReference type="InterPro" id="IPR014720">
    <property type="entry name" value="dsRBD_dom"/>
</dbReference>
<evidence type="ECO:0000256" key="4">
    <source>
        <dbReference type="SAM" id="MobiDB-lite"/>
    </source>
</evidence>
<dbReference type="Pfam" id="PF00035">
    <property type="entry name" value="dsrm"/>
    <property type="match status" value="3"/>
</dbReference>
<dbReference type="eggNOG" id="ENOG502QTBA">
    <property type="taxonomic scope" value="Eukaryota"/>
</dbReference>
<organism evidence="6 8">
    <name type="scientific">Medicago truncatula</name>
    <name type="common">Barrel medic</name>
    <name type="synonym">Medicago tribuloides</name>
    <dbReference type="NCBI Taxonomy" id="3880"/>
    <lineage>
        <taxon>Eukaryota</taxon>
        <taxon>Viridiplantae</taxon>
        <taxon>Streptophyta</taxon>
        <taxon>Embryophyta</taxon>
        <taxon>Tracheophyta</taxon>
        <taxon>Spermatophyta</taxon>
        <taxon>Magnoliopsida</taxon>
        <taxon>eudicotyledons</taxon>
        <taxon>Gunneridae</taxon>
        <taxon>Pentapetalae</taxon>
        <taxon>rosids</taxon>
        <taxon>fabids</taxon>
        <taxon>Fabales</taxon>
        <taxon>Fabaceae</taxon>
        <taxon>Papilionoideae</taxon>
        <taxon>50 kb inversion clade</taxon>
        <taxon>NPAAA clade</taxon>
        <taxon>Hologalegina</taxon>
        <taxon>IRL clade</taxon>
        <taxon>Trifolieae</taxon>
        <taxon>Medicago</taxon>
    </lineage>
</organism>
<proteinExistence type="predicted"/>
<gene>
    <name evidence="7" type="primary">11435956</name>
    <name evidence="6" type="ordered locus">MTR_3g079720</name>
</gene>
<feature type="compositionally biased region" description="Low complexity" evidence="4">
    <location>
        <begin position="330"/>
        <end position="367"/>
    </location>
</feature>
<dbReference type="AlphaFoldDB" id="G7J6L7"/>
<keyword evidence="8" id="KW-1185">Reference proteome</keyword>
<evidence type="ECO:0000313" key="8">
    <source>
        <dbReference type="Proteomes" id="UP000002051"/>
    </source>
</evidence>
<dbReference type="PROSITE" id="PS50137">
    <property type="entry name" value="DS_RBD"/>
    <property type="match status" value="2"/>
</dbReference>